<evidence type="ECO:0000256" key="2">
    <source>
        <dbReference type="ARBA" id="ARBA00022630"/>
    </source>
</evidence>
<evidence type="ECO:0000256" key="3">
    <source>
        <dbReference type="ARBA" id="ARBA00022643"/>
    </source>
</evidence>
<dbReference type="RefSeq" id="WP_093310285.1">
    <property type="nucleotide sequence ID" value="NZ_FNYH01000008.1"/>
</dbReference>
<keyword evidence="4 7" id="KW-0521">NADP</keyword>
<keyword evidence="5 7" id="KW-0560">Oxidoreductase</keyword>
<accession>A0A1H6T774</accession>
<comment type="similarity">
    <text evidence="1 7">Belongs to the nitroreductase family.</text>
</comment>
<dbReference type="Proteomes" id="UP000242999">
    <property type="component" value="Unassembled WGS sequence"/>
</dbReference>
<dbReference type="Pfam" id="PF00881">
    <property type="entry name" value="Nitroreductase"/>
    <property type="match status" value="1"/>
</dbReference>
<dbReference type="InterPro" id="IPR052530">
    <property type="entry name" value="NAD(P)H_nitroreductase"/>
</dbReference>
<comment type="cofactor">
    <cofactor evidence="8">
        <name>FMN</name>
        <dbReference type="ChEBI" id="CHEBI:58210"/>
    </cofactor>
    <text evidence="8">Binds 1 FMN per subunit.</text>
</comment>
<feature type="binding site" description="in other chain" evidence="8">
    <location>
        <begin position="10"/>
        <end position="12"/>
    </location>
    <ligand>
        <name>FMN</name>
        <dbReference type="ChEBI" id="CHEBI:58210"/>
        <note>ligand shared between dimeric partners</note>
    </ligand>
</feature>
<dbReference type="PANTHER" id="PTHR43821:SF1">
    <property type="entry name" value="NAD(P)H NITROREDUCTASE YDJA-RELATED"/>
    <property type="match status" value="1"/>
</dbReference>
<keyword evidence="2 7" id="KW-0285">Flavoprotein</keyword>
<proteinExistence type="inferred from homology"/>
<evidence type="ECO:0000259" key="9">
    <source>
        <dbReference type="Pfam" id="PF00881"/>
    </source>
</evidence>
<organism evidence="10 11">
    <name type="scientific">Allopseudospirillum japonicum</name>
    <dbReference type="NCBI Taxonomy" id="64971"/>
    <lineage>
        <taxon>Bacteria</taxon>
        <taxon>Pseudomonadati</taxon>
        <taxon>Pseudomonadota</taxon>
        <taxon>Gammaproteobacteria</taxon>
        <taxon>Oceanospirillales</taxon>
        <taxon>Oceanospirillaceae</taxon>
        <taxon>Allopseudospirillum</taxon>
    </lineage>
</organism>
<dbReference type="InterPro" id="IPR000415">
    <property type="entry name" value="Nitroreductase-like"/>
</dbReference>
<dbReference type="InterPro" id="IPR026021">
    <property type="entry name" value="YdjA-like"/>
</dbReference>
<dbReference type="AlphaFoldDB" id="A0A1H6T774"/>
<dbReference type="InterPro" id="IPR029479">
    <property type="entry name" value="Nitroreductase"/>
</dbReference>
<dbReference type="CDD" id="cd02135">
    <property type="entry name" value="YdjA-like"/>
    <property type="match status" value="1"/>
</dbReference>
<keyword evidence="3 7" id="KW-0288">FMN</keyword>
<dbReference type="EMBL" id="FNYH01000008">
    <property type="protein sequence ID" value="SEI72140.1"/>
    <property type="molecule type" value="Genomic_DNA"/>
</dbReference>
<gene>
    <name evidence="10" type="ORF">SAMN05421831_108103</name>
</gene>
<dbReference type="Gene3D" id="3.40.109.10">
    <property type="entry name" value="NADH Oxidase"/>
    <property type="match status" value="1"/>
</dbReference>
<protein>
    <recommendedName>
        <fullName evidence="7">Putative NAD(P)H nitroreductase</fullName>
        <ecNumber evidence="7">1.-.-.-</ecNumber>
    </recommendedName>
</protein>
<dbReference type="OrthoDB" id="9804207at2"/>
<feature type="binding site" evidence="8">
    <location>
        <position position="35"/>
    </location>
    <ligand>
        <name>FMN</name>
        <dbReference type="ChEBI" id="CHEBI:58210"/>
        <note>ligand shared between dimeric partners</note>
    </ligand>
</feature>
<feature type="binding site" evidence="8">
    <location>
        <position position="39"/>
    </location>
    <ligand>
        <name>FMN</name>
        <dbReference type="ChEBI" id="CHEBI:58210"/>
        <note>ligand shared between dimeric partners</note>
    </ligand>
</feature>
<sequence length="186" mass="20549">MHALELLLTRNSMPRLVAPAPDDSTMQHLYQAGLRAPDHGCLRPWRFIEFQGQALQQLGEYFVQAQQQEQAQTTPAQLEKTRQMCTRAPMLVLVVAVCQSHPKVPEVEQLMSAACAAHGILLAAHALGWGAMWRTGWLTYSPSLHQSLSLQAHEKLVGFLYLGTPAGAYKPLPGHQITDFVTKISG</sequence>
<keyword evidence="11" id="KW-1185">Reference proteome</keyword>
<dbReference type="PANTHER" id="PTHR43821">
    <property type="entry name" value="NAD(P)H NITROREDUCTASE YDJA-RELATED"/>
    <property type="match status" value="1"/>
</dbReference>
<evidence type="ECO:0000313" key="11">
    <source>
        <dbReference type="Proteomes" id="UP000242999"/>
    </source>
</evidence>
<dbReference type="PIRSF" id="PIRSF000232">
    <property type="entry name" value="YdjA"/>
    <property type="match status" value="1"/>
</dbReference>
<evidence type="ECO:0000256" key="6">
    <source>
        <dbReference type="ARBA" id="ARBA00023027"/>
    </source>
</evidence>
<feature type="binding site" description="in other chain" evidence="8">
    <location>
        <begin position="133"/>
        <end position="135"/>
    </location>
    <ligand>
        <name>FMN</name>
        <dbReference type="ChEBI" id="CHEBI:58210"/>
        <note>ligand shared between dimeric partners</note>
    </ligand>
</feature>
<evidence type="ECO:0000256" key="1">
    <source>
        <dbReference type="ARBA" id="ARBA00007118"/>
    </source>
</evidence>
<keyword evidence="6 7" id="KW-0520">NAD</keyword>
<name>A0A1H6T774_9GAMM</name>
<dbReference type="EC" id="1.-.-.-" evidence="7"/>
<evidence type="ECO:0000256" key="5">
    <source>
        <dbReference type="ARBA" id="ARBA00023002"/>
    </source>
</evidence>
<evidence type="ECO:0000313" key="10">
    <source>
        <dbReference type="EMBL" id="SEI72140.1"/>
    </source>
</evidence>
<reference evidence="11" key="1">
    <citation type="submission" date="2016-10" db="EMBL/GenBank/DDBJ databases">
        <authorList>
            <person name="Varghese N."/>
            <person name="Submissions S."/>
        </authorList>
    </citation>
    <scope>NUCLEOTIDE SEQUENCE [LARGE SCALE GENOMIC DNA]</scope>
    <source>
        <strain evidence="11">DSM 7165</strain>
    </source>
</reference>
<dbReference type="GO" id="GO:0016491">
    <property type="term" value="F:oxidoreductase activity"/>
    <property type="evidence" value="ECO:0007669"/>
    <property type="project" value="UniProtKB-UniRule"/>
</dbReference>
<dbReference type="SUPFAM" id="SSF55469">
    <property type="entry name" value="FMN-dependent nitroreductase-like"/>
    <property type="match status" value="1"/>
</dbReference>
<dbReference type="STRING" id="64971.SAMN05421831_108103"/>
<evidence type="ECO:0000256" key="7">
    <source>
        <dbReference type="PIRNR" id="PIRNR000232"/>
    </source>
</evidence>
<evidence type="ECO:0000256" key="4">
    <source>
        <dbReference type="ARBA" id="ARBA00022857"/>
    </source>
</evidence>
<evidence type="ECO:0000256" key="8">
    <source>
        <dbReference type="PIRSR" id="PIRSR000232-1"/>
    </source>
</evidence>
<feature type="domain" description="Nitroreductase" evidence="9">
    <location>
        <begin position="20"/>
        <end position="163"/>
    </location>
</feature>